<evidence type="ECO:0000313" key="4">
    <source>
        <dbReference type="Proteomes" id="UP000266861"/>
    </source>
</evidence>
<dbReference type="Pfam" id="PF00069">
    <property type="entry name" value="Pkinase"/>
    <property type="match status" value="1"/>
</dbReference>
<dbReference type="GO" id="GO:0005524">
    <property type="term" value="F:ATP binding"/>
    <property type="evidence" value="ECO:0007669"/>
    <property type="project" value="UniProtKB-UniRule"/>
</dbReference>
<name>A0A397IYV6_9GLOM</name>
<comment type="caution">
    <text evidence="3">The sequence shown here is derived from an EMBL/GenBank/DDBJ whole genome shotgun (WGS) entry which is preliminary data.</text>
</comment>
<dbReference type="Gene3D" id="1.10.510.10">
    <property type="entry name" value="Transferase(Phosphotransferase) domain 1"/>
    <property type="match status" value="1"/>
</dbReference>
<dbReference type="InterPro" id="IPR017441">
    <property type="entry name" value="Protein_kinase_ATP_BS"/>
</dbReference>
<keyword evidence="1" id="KW-0547">Nucleotide-binding</keyword>
<evidence type="ECO:0000256" key="1">
    <source>
        <dbReference type="PROSITE-ProRule" id="PRU10141"/>
    </source>
</evidence>
<organism evidence="3 4">
    <name type="scientific">Diversispora epigaea</name>
    <dbReference type="NCBI Taxonomy" id="1348612"/>
    <lineage>
        <taxon>Eukaryota</taxon>
        <taxon>Fungi</taxon>
        <taxon>Fungi incertae sedis</taxon>
        <taxon>Mucoromycota</taxon>
        <taxon>Glomeromycotina</taxon>
        <taxon>Glomeromycetes</taxon>
        <taxon>Diversisporales</taxon>
        <taxon>Diversisporaceae</taxon>
        <taxon>Diversispora</taxon>
    </lineage>
</organism>
<dbReference type="InterPro" id="IPR011009">
    <property type="entry name" value="Kinase-like_dom_sf"/>
</dbReference>
<feature type="domain" description="Protein kinase" evidence="2">
    <location>
        <begin position="279"/>
        <end position="577"/>
    </location>
</feature>
<dbReference type="SUPFAM" id="SSF56112">
    <property type="entry name" value="Protein kinase-like (PK-like)"/>
    <property type="match status" value="1"/>
</dbReference>
<evidence type="ECO:0000313" key="3">
    <source>
        <dbReference type="EMBL" id="RHZ78956.1"/>
    </source>
</evidence>
<accession>A0A397IYV6</accession>
<dbReference type="PROSITE" id="PS50011">
    <property type="entry name" value="PROTEIN_KINASE_DOM"/>
    <property type="match status" value="1"/>
</dbReference>
<protein>
    <recommendedName>
        <fullName evidence="2">Protein kinase domain-containing protein</fullName>
    </recommendedName>
</protein>
<sequence length="577" mass="66694">MSNLSTVKHMKTWSRDEVKTFLQRNKIELNLEDKDIKILYNQRRWGIPSKPAKEIDKLIKEIKGELLVATASHQPAFMRTFTNFFGQMNVSDNLDNMGTSASLPDFLKVIKDSSKITKDNLKIMKDNLKIIKKSLETLIDNSEIMKKSLETLIRLEKDRNSRFIPGQYLHKTVYQSIVFERVDQEYFLSKTASYLGEFSRNGMVNTYLRNNPTPTTTEDDILDWFINLMKKLPNWSKNLVVKDTHTNPYFCGLKPDLSIFIEEDVIHDVYIPIFVQTLLELKKRKSLSGFSDEEKCQLVNYIHVLVQQQPLRELFAIFLSDGYQFYVMAFDRNSKKYKEFITNFKTGLRLFWVLLNVNSPFTMMSGPKSIRFYTSNTESTRIHLREYLGMGTTSTVYKVDWQYNPSALKVYKDGYNPSNEASALRFLNGKVQNIPSLNVFHRDVCPSNILLNTSNNSLVLADWGSAIRPLNKLELVPYEGTITFASPNILDNNMGPYQPKASDDLHSFIRTMYILRNPSNMPTIPSGDLASKAQAIKEYWNDSVDVKLDGLLWTEMVNGANNEDYQILEKCCYIFKS</sequence>
<dbReference type="GO" id="GO:0004672">
    <property type="term" value="F:protein kinase activity"/>
    <property type="evidence" value="ECO:0007669"/>
    <property type="project" value="InterPro"/>
</dbReference>
<dbReference type="InterPro" id="IPR049229">
    <property type="entry name" value="DUF6826"/>
</dbReference>
<reference evidence="3 4" key="1">
    <citation type="submission" date="2018-08" db="EMBL/GenBank/DDBJ databases">
        <title>Genome and evolution of the arbuscular mycorrhizal fungus Diversispora epigaea (formerly Glomus versiforme) and its bacterial endosymbionts.</title>
        <authorList>
            <person name="Sun X."/>
            <person name="Fei Z."/>
            <person name="Harrison M."/>
        </authorList>
    </citation>
    <scope>NUCLEOTIDE SEQUENCE [LARGE SCALE GENOMIC DNA]</scope>
    <source>
        <strain evidence="3 4">IT104</strain>
    </source>
</reference>
<dbReference type="OrthoDB" id="2353287at2759"/>
<dbReference type="Pfam" id="PF20713">
    <property type="entry name" value="DUF6826"/>
    <property type="match status" value="1"/>
</dbReference>
<dbReference type="AlphaFoldDB" id="A0A397IYV6"/>
<dbReference type="InterPro" id="IPR008266">
    <property type="entry name" value="Tyr_kinase_AS"/>
</dbReference>
<evidence type="ECO:0000259" key="2">
    <source>
        <dbReference type="PROSITE" id="PS50011"/>
    </source>
</evidence>
<keyword evidence="4" id="KW-1185">Reference proteome</keyword>
<dbReference type="PROSITE" id="PS00107">
    <property type="entry name" value="PROTEIN_KINASE_ATP"/>
    <property type="match status" value="1"/>
</dbReference>
<dbReference type="PROSITE" id="PS00109">
    <property type="entry name" value="PROTEIN_KINASE_TYR"/>
    <property type="match status" value="1"/>
</dbReference>
<proteinExistence type="predicted"/>
<dbReference type="InterPro" id="IPR000719">
    <property type="entry name" value="Prot_kinase_dom"/>
</dbReference>
<gene>
    <name evidence="3" type="ORF">Glove_153g36</name>
</gene>
<feature type="binding site" evidence="1">
    <location>
        <position position="409"/>
    </location>
    <ligand>
        <name>ATP</name>
        <dbReference type="ChEBI" id="CHEBI:30616"/>
    </ligand>
</feature>
<dbReference type="Proteomes" id="UP000266861">
    <property type="component" value="Unassembled WGS sequence"/>
</dbReference>
<dbReference type="EMBL" id="PQFF01000144">
    <property type="protein sequence ID" value="RHZ78956.1"/>
    <property type="molecule type" value="Genomic_DNA"/>
</dbReference>
<keyword evidence="1" id="KW-0067">ATP-binding</keyword>